<evidence type="ECO:0000313" key="2">
    <source>
        <dbReference type="Proteomes" id="UP000266861"/>
    </source>
</evidence>
<dbReference type="EMBL" id="PQFF01000324">
    <property type="protein sequence ID" value="RHZ60325.1"/>
    <property type="molecule type" value="Genomic_DNA"/>
</dbReference>
<organism evidence="1 2">
    <name type="scientific">Diversispora epigaea</name>
    <dbReference type="NCBI Taxonomy" id="1348612"/>
    <lineage>
        <taxon>Eukaryota</taxon>
        <taxon>Fungi</taxon>
        <taxon>Fungi incertae sedis</taxon>
        <taxon>Mucoromycota</taxon>
        <taxon>Glomeromycotina</taxon>
        <taxon>Glomeromycetes</taxon>
        <taxon>Diversisporales</taxon>
        <taxon>Diversisporaceae</taxon>
        <taxon>Diversispora</taxon>
    </lineage>
</organism>
<comment type="caution">
    <text evidence="1">The sequence shown here is derived from an EMBL/GenBank/DDBJ whole genome shotgun (WGS) entry which is preliminary data.</text>
</comment>
<evidence type="ECO:0000313" key="1">
    <source>
        <dbReference type="EMBL" id="RHZ60325.1"/>
    </source>
</evidence>
<dbReference type="AlphaFoldDB" id="A0A397HB47"/>
<accession>A0A397HB47</accession>
<keyword evidence="2" id="KW-1185">Reference proteome</keyword>
<sequence length="554" mass="64941">MATCVCKQVKACAPIPIIFNNESIHNPANIDASNICFRLIHKYHGIFDISYSNRKKQWLSNKQSSIENFDQIELLTVHCYDDAIVERKEERSMKGVRLIGLQEKNLHSMNDYINALQIILDIDKDIRILHNRVAPLVADWPGQLFVRKALTHLHKTNSQYSIPDGINSFIPILGPLHVSLNSREHVILIYHPFFEKLFHFVFGSRKIFAKKPKPWRINLLLDLAYNGWCKIRDVINLKFGCTCKDTEYCMMVDLLDNIIPSTLDIYATLFRSGSYDEYIESIFRIWTFALRWKRHNYNKAPLAFLSDVFYWEDIKHPFAEVIKLFLVNFNDYFVENMHSKIRAHTSTNSSTDNIIKQAYLIDERNHNELKDTFQRSKEYPYKPSSLKLLSEKTSLFLLNYFQEIYKNQGKGTLHKKRKKIEYKLVTLGETVDSRCLPTGYSTSKPPSQDTCDHCNKKLNNGEVLMCGHGYHYECYQILEYGCRYCEEYYKRGIYSNVKSFLERLEKGPNILTPEENEGEEVLVEENEVIEEVEMNRSQEVHNKLLEALNCINTW</sequence>
<reference evidence="1 2" key="1">
    <citation type="submission" date="2018-08" db="EMBL/GenBank/DDBJ databases">
        <title>Genome and evolution of the arbuscular mycorrhizal fungus Diversispora epigaea (formerly Glomus versiforme) and its bacterial endosymbionts.</title>
        <authorList>
            <person name="Sun X."/>
            <person name="Fei Z."/>
            <person name="Harrison M."/>
        </authorList>
    </citation>
    <scope>NUCLEOTIDE SEQUENCE [LARGE SCALE GENOMIC DNA]</scope>
    <source>
        <strain evidence="1 2">IT104</strain>
    </source>
</reference>
<protein>
    <recommendedName>
        <fullName evidence="3">RING-type domain-containing protein</fullName>
    </recommendedName>
</protein>
<dbReference type="OrthoDB" id="2415166at2759"/>
<dbReference type="Proteomes" id="UP000266861">
    <property type="component" value="Unassembled WGS sequence"/>
</dbReference>
<name>A0A397HB47_9GLOM</name>
<proteinExistence type="predicted"/>
<gene>
    <name evidence="1" type="ORF">Glove_355g62</name>
</gene>
<evidence type="ECO:0008006" key="3">
    <source>
        <dbReference type="Google" id="ProtNLM"/>
    </source>
</evidence>